<organism evidence="7 8">
    <name type="scientific">Zobellella denitrificans</name>
    <dbReference type="NCBI Taxonomy" id="347534"/>
    <lineage>
        <taxon>Bacteria</taxon>
        <taxon>Pseudomonadati</taxon>
        <taxon>Pseudomonadota</taxon>
        <taxon>Gammaproteobacteria</taxon>
        <taxon>Aeromonadales</taxon>
        <taxon>Aeromonadaceae</taxon>
        <taxon>Zobellella</taxon>
    </lineage>
</organism>
<dbReference type="Proteomes" id="UP000217763">
    <property type="component" value="Chromosome"/>
</dbReference>
<comment type="similarity">
    <text evidence="2 6">Belongs to the 4-toluene sulfonate uptake permease (TSUP) (TC 2.A.102) family.</text>
</comment>
<reference evidence="8" key="1">
    <citation type="submission" date="2015-09" db="EMBL/GenBank/DDBJ databases">
        <authorList>
            <person name="Shao Z."/>
            <person name="Wang L."/>
        </authorList>
    </citation>
    <scope>NUCLEOTIDE SEQUENCE [LARGE SCALE GENOMIC DNA]</scope>
    <source>
        <strain evidence="8">F13-1</strain>
    </source>
</reference>
<dbReference type="KEGG" id="zdf:AN401_08615"/>
<dbReference type="RefSeq" id="WP_094039457.1">
    <property type="nucleotide sequence ID" value="NZ_CP012621.1"/>
</dbReference>
<dbReference type="PANTHER" id="PTHR43483:SF3">
    <property type="entry name" value="MEMBRANE TRANSPORTER PROTEIN HI_0806-RELATED"/>
    <property type="match status" value="1"/>
</dbReference>
<feature type="transmembrane region" description="Helical" evidence="6">
    <location>
        <begin position="145"/>
        <end position="168"/>
    </location>
</feature>
<evidence type="ECO:0000313" key="7">
    <source>
        <dbReference type="EMBL" id="ATG73910.1"/>
    </source>
</evidence>
<protein>
    <recommendedName>
        <fullName evidence="6">Probable membrane transporter protein</fullName>
    </recommendedName>
</protein>
<keyword evidence="4 6" id="KW-1133">Transmembrane helix</keyword>
<keyword evidence="6" id="KW-1003">Cell membrane</keyword>
<evidence type="ECO:0000256" key="5">
    <source>
        <dbReference type="ARBA" id="ARBA00023136"/>
    </source>
</evidence>
<dbReference type="GO" id="GO:0005886">
    <property type="term" value="C:plasma membrane"/>
    <property type="evidence" value="ECO:0007669"/>
    <property type="project" value="UniProtKB-SubCell"/>
</dbReference>
<feature type="transmembrane region" description="Helical" evidence="6">
    <location>
        <begin position="175"/>
        <end position="196"/>
    </location>
</feature>
<feature type="transmembrane region" description="Helical" evidence="6">
    <location>
        <begin position="6"/>
        <end position="33"/>
    </location>
</feature>
<dbReference type="InterPro" id="IPR002781">
    <property type="entry name" value="TM_pro_TauE-like"/>
</dbReference>
<keyword evidence="3 6" id="KW-0812">Transmembrane</keyword>
<dbReference type="EMBL" id="CP012621">
    <property type="protein sequence ID" value="ATG73910.1"/>
    <property type="molecule type" value="Genomic_DNA"/>
</dbReference>
<evidence type="ECO:0000256" key="1">
    <source>
        <dbReference type="ARBA" id="ARBA00004141"/>
    </source>
</evidence>
<sequence length="263" mass="27273">MTWLMYLALGAFAGTLAGLFGVGGGLIIVPVLIFSFKLQGIGGELVAHMAVGTSLATIMFTSLSAIHAHQGRKAIDWRLAALLSLGVVVGAWLGGYTADKLSGLHLQMLIGLFAWTMAAQMLFHLAPRGGAALPGKPVQVAVGGIIGWASGIFGIGGGSLTVPFLSWCSVPMQRAVAVSAVCGFPIALVGALSYVVHGLQHQGLPAEAWGYVYLPAMIGISLASMPFARFGAILAHKLSARALRRAFAGFLILVGAKFLFFPG</sequence>
<evidence type="ECO:0000256" key="6">
    <source>
        <dbReference type="RuleBase" id="RU363041"/>
    </source>
</evidence>
<dbReference type="PANTHER" id="PTHR43483">
    <property type="entry name" value="MEMBRANE TRANSPORTER PROTEIN HI_0806-RELATED"/>
    <property type="match status" value="1"/>
</dbReference>
<dbReference type="AlphaFoldDB" id="A0A231MZR8"/>
<comment type="subcellular location">
    <subcellularLocation>
        <location evidence="6">Cell membrane</location>
        <topology evidence="6">Multi-pass membrane protein</topology>
    </subcellularLocation>
    <subcellularLocation>
        <location evidence="1">Membrane</location>
        <topology evidence="1">Multi-pass membrane protein</topology>
    </subcellularLocation>
</comment>
<feature type="transmembrane region" description="Helical" evidence="6">
    <location>
        <begin position="45"/>
        <end position="65"/>
    </location>
</feature>
<evidence type="ECO:0000256" key="3">
    <source>
        <dbReference type="ARBA" id="ARBA00022692"/>
    </source>
</evidence>
<feature type="transmembrane region" description="Helical" evidence="6">
    <location>
        <begin position="242"/>
        <end position="261"/>
    </location>
</feature>
<proteinExistence type="inferred from homology"/>
<keyword evidence="5 6" id="KW-0472">Membrane</keyword>
<evidence type="ECO:0000256" key="2">
    <source>
        <dbReference type="ARBA" id="ARBA00009142"/>
    </source>
</evidence>
<name>A0A231MZR8_9GAMM</name>
<accession>A0A231MZR8</accession>
<evidence type="ECO:0000313" key="8">
    <source>
        <dbReference type="Proteomes" id="UP000217763"/>
    </source>
</evidence>
<feature type="transmembrane region" description="Helical" evidence="6">
    <location>
        <begin position="108"/>
        <end position="125"/>
    </location>
</feature>
<feature type="transmembrane region" description="Helical" evidence="6">
    <location>
        <begin position="208"/>
        <end position="230"/>
    </location>
</feature>
<gene>
    <name evidence="7" type="ORF">AN401_08615</name>
</gene>
<feature type="transmembrane region" description="Helical" evidence="6">
    <location>
        <begin position="77"/>
        <end position="96"/>
    </location>
</feature>
<keyword evidence="8" id="KW-1185">Reference proteome</keyword>
<evidence type="ECO:0000256" key="4">
    <source>
        <dbReference type="ARBA" id="ARBA00022989"/>
    </source>
</evidence>
<dbReference type="Pfam" id="PF01925">
    <property type="entry name" value="TauE"/>
    <property type="match status" value="1"/>
</dbReference>
<dbReference type="OrthoDB" id="457670at2"/>